<accession>A0A8S1R6L7</accession>
<organism evidence="3 4">
    <name type="scientific">Paramecium sonneborni</name>
    <dbReference type="NCBI Taxonomy" id="65129"/>
    <lineage>
        <taxon>Eukaryota</taxon>
        <taxon>Sar</taxon>
        <taxon>Alveolata</taxon>
        <taxon>Ciliophora</taxon>
        <taxon>Intramacronucleata</taxon>
        <taxon>Oligohymenophorea</taxon>
        <taxon>Peniculida</taxon>
        <taxon>Parameciidae</taxon>
        <taxon>Paramecium</taxon>
    </lineage>
</organism>
<dbReference type="EMBL" id="CAJJDN010000137">
    <property type="protein sequence ID" value="CAD8122320.1"/>
    <property type="molecule type" value="Genomic_DNA"/>
</dbReference>
<keyword evidence="1" id="KW-0472">Membrane</keyword>
<keyword evidence="1" id="KW-1133">Transmembrane helix</keyword>
<sequence length="480" mass="55935">MFLIQFILLNGILTKQIQEEEVKRYSIIHGRISNIQVRIENVFNVEIHHLNKTLNETKEGADPSLLFADFCQPKNPSIYLEQIQSINVCADQCQIIIQNNKIYSILPGYLKVLEMNDEQGFTFFSETLLQISQNLSEILITINISQDYKLIILDGLNLFIINIDQNDEPNKPIELATQIDVVTQILYYDNLIYVFGNNTLEIYLIQDKHVEQIQSINLSKYETQNLNIVGIKLKSPNHIIWISESSLGYVQLDAQLKPIQFNSLFRLDGKIIDVEIYEKLTYVIQKLNNKLNLQYVLEYEEGQLKQNLSLTTKVRQIFSTQNYIIILQENLIQLAFAKIETQQLFSKNILENTNKILKYDQAKLIVQQQNEIVQYEIKPQSAQLVCEPNQNYSTGTYMMELRVGYFINETKAYHNQLVEINVYFEIFENGNVGLYVGLTIGFAMTFMTMIIFCVFFYKLKAKYQLVSESYHKNSTEFTIE</sequence>
<dbReference type="OrthoDB" id="286892at2759"/>
<proteinExistence type="predicted"/>
<feature type="transmembrane region" description="Helical" evidence="1">
    <location>
        <begin position="432"/>
        <end position="457"/>
    </location>
</feature>
<evidence type="ECO:0000313" key="3">
    <source>
        <dbReference type="EMBL" id="CAD8122320.1"/>
    </source>
</evidence>
<comment type="caution">
    <text evidence="3">The sequence shown here is derived from an EMBL/GenBank/DDBJ whole genome shotgun (WGS) entry which is preliminary data.</text>
</comment>
<keyword evidence="2" id="KW-0732">Signal</keyword>
<dbReference type="AlphaFoldDB" id="A0A8S1R6L7"/>
<keyword evidence="4" id="KW-1185">Reference proteome</keyword>
<name>A0A8S1R6L7_9CILI</name>
<feature type="signal peptide" evidence="2">
    <location>
        <begin position="1"/>
        <end position="19"/>
    </location>
</feature>
<gene>
    <name evidence="3" type="ORF">PSON_ATCC_30995.1.T1370142</name>
</gene>
<keyword evidence="1" id="KW-0812">Transmembrane</keyword>
<evidence type="ECO:0000256" key="1">
    <source>
        <dbReference type="SAM" id="Phobius"/>
    </source>
</evidence>
<evidence type="ECO:0000313" key="4">
    <source>
        <dbReference type="Proteomes" id="UP000692954"/>
    </source>
</evidence>
<evidence type="ECO:0008006" key="5">
    <source>
        <dbReference type="Google" id="ProtNLM"/>
    </source>
</evidence>
<feature type="chain" id="PRO_5035900199" description="Transmembrane protein" evidence="2">
    <location>
        <begin position="20"/>
        <end position="480"/>
    </location>
</feature>
<reference evidence="3" key="1">
    <citation type="submission" date="2021-01" db="EMBL/GenBank/DDBJ databases">
        <authorList>
            <consortium name="Genoscope - CEA"/>
            <person name="William W."/>
        </authorList>
    </citation>
    <scope>NUCLEOTIDE SEQUENCE</scope>
</reference>
<protein>
    <recommendedName>
        <fullName evidence="5">Transmembrane protein</fullName>
    </recommendedName>
</protein>
<dbReference type="Proteomes" id="UP000692954">
    <property type="component" value="Unassembled WGS sequence"/>
</dbReference>
<evidence type="ECO:0000256" key="2">
    <source>
        <dbReference type="SAM" id="SignalP"/>
    </source>
</evidence>